<dbReference type="EMBL" id="JAXAFJ010000001">
    <property type="protein sequence ID" value="MDX6804546.1"/>
    <property type="molecule type" value="Genomic_DNA"/>
</dbReference>
<comment type="caution">
    <text evidence="1">The sequence shown here is derived from an EMBL/GenBank/DDBJ whole genome shotgun (WGS) entry which is preliminary data.</text>
</comment>
<evidence type="ECO:0000313" key="1">
    <source>
        <dbReference type="EMBL" id="MDX6804546.1"/>
    </source>
</evidence>
<dbReference type="PANTHER" id="PTHR39328:SF1">
    <property type="entry name" value="BLL2871 PROTEIN"/>
    <property type="match status" value="1"/>
</dbReference>
<evidence type="ECO:0000313" key="2">
    <source>
        <dbReference type="Proteomes" id="UP001274321"/>
    </source>
</evidence>
<sequence length="224" mass="22851">MTFSIVARCNRTGMFGVAVSSSSPAVAARCAHARAGVGAVSSQNVTDPMLGTEALDLMASGMGAAGAIEELRSSRPYMEYRQVLAVDVAGGTAIHSGPRALGIWAEARDTDVACGGNLLADAGVPQAMVDAFLASSGHLADRLLIALRAALAAGGEAGPVRSAGLKIVDAVSWPVADLRVDWTEGCPIAELSGLWALYAPQLDAYVTRALNPSDAPSYGVPGDL</sequence>
<organism evidence="1 2">
    <name type="scientific">Terrihabitans rhizophilus</name>
    <dbReference type="NCBI Taxonomy" id="3092662"/>
    <lineage>
        <taxon>Bacteria</taxon>
        <taxon>Pseudomonadati</taxon>
        <taxon>Pseudomonadota</taxon>
        <taxon>Alphaproteobacteria</taxon>
        <taxon>Hyphomicrobiales</taxon>
        <taxon>Terrihabitans</taxon>
    </lineage>
</organism>
<dbReference type="Gene3D" id="3.60.20.10">
    <property type="entry name" value="Glutamine Phosphoribosylpyrophosphate, subunit 1, domain 1"/>
    <property type="match status" value="1"/>
</dbReference>
<gene>
    <name evidence="1" type="ORF">SCD90_00590</name>
</gene>
<protein>
    <submittedName>
        <fullName evidence="1">DUF1028 domain-containing protein</fullName>
    </submittedName>
</protein>
<dbReference type="SUPFAM" id="SSF56235">
    <property type="entry name" value="N-terminal nucleophile aminohydrolases (Ntn hydrolases)"/>
    <property type="match status" value="1"/>
</dbReference>
<dbReference type="InterPro" id="IPR010430">
    <property type="entry name" value="DUF1028"/>
</dbReference>
<dbReference type="Proteomes" id="UP001274321">
    <property type="component" value="Unassembled WGS sequence"/>
</dbReference>
<dbReference type="RefSeq" id="WP_319842673.1">
    <property type="nucleotide sequence ID" value="NZ_JAXAFJ010000001.1"/>
</dbReference>
<dbReference type="InterPro" id="IPR029055">
    <property type="entry name" value="Ntn_hydrolases_N"/>
</dbReference>
<reference evidence="1 2" key="1">
    <citation type="submission" date="2023-11" db="EMBL/GenBank/DDBJ databases">
        <authorList>
            <person name="Bao R."/>
        </authorList>
    </citation>
    <scope>NUCLEOTIDE SEQUENCE [LARGE SCALE GENOMIC DNA]</scope>
    <source>
        <strain evidence="1 2">PJ23</strain>
    </source>
</reference>
<accession>A0ABU4RI84</accession>
<dbReference type="PANTHER" id="PTHR39328">
    <property type="entry name" value="BLL2871 PROTEIN"/>
    <property type="match status" value="1"/>
</dbReference>
<keyword evidence="2" id="KW-1185">Reference proteome</keyword>
<dbReference type="Pfam" id="PF06267">
    <property type="entry name" value="DUF1028"/>
    <property type="match status" value="1"/>
</dbReference>
<proteinExistence type="predicted"/>
<name>A0ABU4RI84_9HYPH</name>